<dbReference type="InterPro" id="IPR050665">
    <property type="entry name" value="Cytochrome_P450_Monooxygen"/>
</dbReference>
<reference evidence="11 12" key="1">
    <citation type="submission" date="2024-09" db="EMBL/GenBank/DDBJ databases">
        <title>Chromosome-scale assembly of Riccia sorocarpa.</title>
        <authorList>
            <person name="Paukszto L."/>
        </authorList>
    </citation>
    <scope>NUCLEOTIDE SEQUENCE [LARGE SCALE GENOMIC DNA]</scope>
    <source>
        <strain evidence="11">LP-2024</strain>
        <tissue evidence="11">Aerial parts of the thallus</tissue>
    </source>
</reference>
<comment type="caution">
    <text evidence="11">The sequence shown here is derived from an EMBL/GenBank/DDBJ whole genome shotgun (WGS) entry which is preliminary data.</text>
</comment>
<dbReference type="EMBL" id="JBJQOH010000008">
    <property type="protein sequence ID" value="KAL3677572.1"/>
    <property type="molecule type" value="Genomic_DNA"/>
</dbReference>
<dbReference type="PRINTS" id="PR00465">
    <property type="entry name" value="EP450IV"/>
</dbReference>
<dbReference type="Gene3D" id="1.10.630.10">
    <property type="entry name" value="Cytochrome P450"/>
    <property type="match status" value="1"/>
</dbReference>
<keyword evidence="6" id="KW-0560">Oxidoreductase</keyword>
<evidence type="ECO:0000256" key="7">
    <source>
        <dbReference type="ARBA" id="ARBA00023004"/>
    </source>
</evidence>
<proteinExistence type="predicted"/>
<evidence type="ECO:0000256" key="8">
    <source>
        <dbReference type="ARBA" id="ARBA00023136"/>
    </source>
</evidence>
<evidence type="ECO:0000256" key="6">
    <source>
        <dbReference type="ARBA" id="ARBA00023002"/>
    </source>
</evidence>
<dbReference type="InterPro" id="IPR036396">
    <property type="entry name" value="Cyt_P450_sf"/>
</dbReference>
<dbReference type="AlphaFoldDB" id="A0ABD3GHA9"/>
<evidence type="ECO:0008006" key="13">
    <source>
        <dbReference type="Google" id="ProtNLM"/>
    </source>
</evidence>
<evidence type="ECO:0000256" key="9">
    <source>
        <dbReference type="PIRSR" id="PIRSR602403-1"/>
    </source>
</evidence>
<keyword evidence="8 10" id="KW-0472">Membrane</keyword>
<sequence>MATAVGLIGALGETIWGMLLGGSILLLLFVFNLGIWRPYKLHAFYKKMRLESPKHRPLLGNLPEIWKLKRQARGMKWEVDDPSRLAARSLPHLTLWSKLYGKMFTYTEGAKVNLCVLDTEIIKEMLEYKADCYCRSSSGWLWLNSQAGSPHLKDQVLDTSIIHKDPEHWATLRRTWGSMSEQDPAQGCLEMMVEISHILVRKWASSIKECSVGSGGVHVDARGDVTKVTMEMFLASLLGSTVSTDQLEALGLDVCEEEDDDHLSFADLLRIPTISDLILSDHTHPSGCRSSRNGRIIRLLTETIESRLRFSNGKGQLQEKEGERKRDLLDLLMSTCGRLSSAQAVEKLVADCRMLIAAQEATSQLIAQTLQLLACHSEWQARARGELLDFRPLDLPGISEDGEQISNSYPNLAKLKIMNMILNESLRLYPPILVTEKLCTKRHRLGKYKVLPGTSVQIPIVLLHHSTELWGDDALTFRPDRFAHGAASRRPFAFLPFSAGPSVCLGYNLALQEAKIVLTSILSSFSFEPVSDNLTPTCNRKPLLVRTLESDDFTSAAKHRVKLRQTSSPF</sequence>
<dbReference type="GO" id="GO:0016020">
    <property type="term" value="C:membrane"/>
    <property type="evidence" value="ECO:0007669"/>
    <property type="project" value="UniProtKB-SubCell"/>
</dbReference>
<dbReference type="PANTHER" id="PTHR24282">
    <property type="entry name" value="CYTOCHROME P450 FAMILY MEMBER"/>
    <property type="match status" value="1"/>
</dbReference>
<dbReference type="PANTHER" id="PTHR24282:SF258">
    <property type="entry name" value="CYTOCHROME P450"/>
    <property type="match status" value="1"/>
</dbReference>
<evidence type="ECO:0000256" key="3">
    <source>
        <dbReference type="ARBA" id="ARBA00022692"/>
    </source>
</evidence>
<dbReference type="GO" id="GO:0016491">
    <property type="term" value="F:oxidoreductase activity"/>
    <property type="evidence" value="ECO:0007669"/>
    <property type="project" value="UniProtKB-KW"/>
</dbReference>
<dbReference type="InterPro" id="IPR002403">
    <property type="entry name" value="Cyt_P450_E_grp-IV"/>
</dbReference>
<dbReference type="Pfam" id="PF00067">
    <property type="entry name" value="p450"/>
    <property type="match status" value="1"/>
</dbReference>
<keyword evidence="12" id="KW-1185">Reference proteome</keyword>
<name>A0ABD3GHA9_9MARC</name>
<feature type="binding site" description="axial binding residue" evidence="9">
    <location>
        <position position="504"/>
    </location>
    <ligand>
        <name>heme</name>
        <dbReference type="ChEBI" id="CHEBI:30413"/>
    </ligand>
    <ligandPart>
        <name>Fe</name>
        <dbReference type="ChEBI" id="CHEBI:18248"/>
    </ligandPart>
</feature>
<organism evidence="11 12">
    <name type="scientific">Riccia sorocarpa</name>
    <dbReference type="NCBI Taxonomy" id="122646"/>
    <lineage>
        <taxon>Eukaryota</taxon>
        <taxon>Viridiplantae</taxon>
        <taxon>Streptophyta</taxon>
        <taxon>Embryophyta</taxon>
        <taxon>Marchantiophyta</taxon>
        <taxon>Marchantiopsida</taxon>
        <taxon>Marchantiidae</taxon>
        <taxon>Marchantiales</taxon>
        <taxon>Ricciaceae</taxon>
        <taxon>Riccia</taxon>
    </lineage>
</organism>
<evidence type="ECO:0000313" key="12">
    <source>
        <dbReference type="Proteomes" id="UP001633002"/>
    </source>
</evidence>
<keyword evidence="7 9" id="KW-0408">Iron</keyword>
<accession>A0ABD3GHA9</accession>
<evidence type="ECO:0000313" key="11">
    <source>
        <dbReference type="EMBL" id="KAL3677572.1"/>
    </source>
</evidence>
<keyword evidence="3 10" id="KW-0812">Transmembrane</keyword>
<dbReference type="Proteomes" id="UP001633002">
    <property type="component" value="Unassembled WGS sequence"/>
</dbReference>
<dbReference type="GO" id="GO:0046872">
    <property type="term" value="F:metal ion binding"/>
    <property type="evidence" value="ECO:0007669"/>
    <property type="project" value="UniProtKB-KW"/>
</dbReference>
<dbReference type="PRINTS" id="PR00385">
    <property type="entry name" value="P450"/>
</dbReference>
<dbReference type="SUPFAM" id="SSF48264">
    <property type="entry name" value="Cytochrome P450"/>
    <property type="match status" value="1"/>
</dbReference>
<evidence type="ECO:0000256" key="10">
    <source>
        <dbReference type="SAM" id="Phobius"/>
    </source>
</evidence>
<keyword evidence="4 9" id="KW-0479">Metal-binding</keyword>
<evidence type="ECO:0000256" key="5">
    <source>
        <dbReference type="ARBA" id="ARBA00022989"/>
    </source>
</evidence>
<gene>
    <name evidence="11" type="ORF">R1sor_027520</name>
</gene>
<comment type="subcellular location">
    <subcellularLocation>
        <location evidence="1">Membrane</location>
    </subcellularLocation>
</comment>
<feature type="transmembrane region" description="Helical" evidence="10">
    <location>
        <begin position="15"/>
        <end position="39"/>
    </location>
</feature>
<evidence type="ECO:0000256" key="1">
    <source>
        <dbReference type="ARBA" id="ARBA00004370"/>
    </source>
</evidence>
<keyword evidence="5 10" id="KW-1133">Transmembrane helix</keyword>
<evidence type="ECO:0000256" key="4">
    <source>
        <dbReference type="ARBA" id="ARBA00022723"/>
    </source>
</evidence>
<evidence type="ECO:0000256" key="2">
    <source>
        <dbReference type="ARBA" id="ARBA00022617"/>
    </source>
</evidence>
<comment type="cofactor">
    <cofactor evidence="9">
        <name>heme</name>
        <dbReference type="ChEBI" id="CHEBI:30413"/>
    </cofactor>
</comment>
<protein>
    <recommendedName>
        <fullName evidence="13">Cytochrome P450</fullName>
    </recommendedName>
</protein>
<keyword evidence="2 9" id="KW-0349">Heme</keyword>
<dbReference type="InterPro" id="IPR001128">
    <property type="entry name" value="Cyt_P450"/>
</dbReference>